<name>A0ABS4UA49_9CORY</name>
<dbReference type="Pfam" id="PF25976">
    <property type="entry name" value="LpqB_N"/>
    <property type="match status" value="1"/>
</dbReference>
<evidence type="ECO:0000259" key="8">
    <source>
        <dbReference type="Pfam" id="PF10647"/>
    </source>
</evidence>
<keyword evidence="2 6" id="KW-0732">Signal</keyword>
<sequence length="591" mass="62861">MTPRPRTTRGNRTAIVAAVSAAALVLGGCTTLPGDTTPQAIRTFEAPAHDVEVPTPRPDAAPDLVLRDFYAASAHPTDDYAAAKAFLTEAARERWNPHEATWIVDGINVIGDGSEDEDVRGFGTRATIVGSLAPGGAYETQSALYEDSIELRMNDEGQWRIAELPDGVLLERQAFLDSHAPRNVYFLDPSGNQLVPDRRWIYRGVDDAAMELLHTMRGGPRPRLLPGVTTALPPDATIEIGPHEEGPGRVIRMTGLGDLDETLRGLLAAQIVWTLSSADVRGPWTLEDEGGALVESHPGPWTRDSDELRPLDPTKGPGDRVPLHAVEAGGVVEVTDDGDRVLPGWTSEGGDVLVSASIGVDEAGTRLIAGVSRVDRGGLGESSLLLGRAGDDPKTVLTAQSLTRPSWSPDAASVWTVVDGERVMRLVGNSSSVPAVEEIDMTGIAEIDGGISELRVDPSGTQVAMIAGGNVWIATIVQTDTGPWRLVNARHLTLSEGVTPVTLAWAPNSTIIVGAYGEESPMWRVYPDGSVNYMLPKLNLSPPVTVVSATSSKIYALDDNALMELVTGEGEAQFWRAVPGVQGRAAPVPVE</sequence>
<dbReference type="HAMAP" id="MF_01373">
    <property type="entry name" value="LpqB_lipoprot"/>
    <property type="match status" value="1"/>
</dbReference>
<dbReference type="EMBL" id="JAGINY010000001">
    <property type="protein sequence ID" value="MBP2333393.1"/>
    <property type="molecule type" value="Genomic_DNA"/>
</dbReference>
<dbReference type="InterPro" id="IPR018910">
    <property type="entry name" value="LpqB_C"/>
</dbReference>
<gene>
    <name evidence="6" type="primary">lpqB</name>
    <name evidence="10" type="ORF">JOF33_002092</name>
</gene>
<evidence type="ECO:0000313" key="11">
    <source>
        <dbReference type="Proteomes" id="UP001519305"/>
    </source>
</evidence>
<evidence type="ECO:0000313" key="10">
    <source>
        <dbReference type="EMBL" id="MBP2333393.1"/>
    </source>
</evidence>
<evidence type="ECO:0000256" key="1">
    <source>
        <dbReference type="ARBA" id="ARBA00022475"/>
    </source>
</evidence>
<evidence type="ECO:0000259" key="9">
    <source>
        <dbReference type="Pfam" id="PF25976"/>
    </source>
</evidence>
<organism evidence="10 11">
    <name type="scientific">Corynebacterium freneyi</name>
    <dbReference type="NCBI Taxonomy" id="134034"/>
    <lineage>
        <taxon>Bacteria</taxon>
        <taxon>Bacillati</taxon>
        <taxon>Actinomycetota</taxon>
        <taxon>Actinomycetes</taxon>
        <taxon>Mycobacteriales</taxon>
        <taxon>Corynebacteriaceae</taxon>
        <taxon>Corynebacterium</taxon>
    </lineage>
</organism>
<dbReference type="InterPro" id="IPR019606">
    <property type="entry name" value="GerMN"/>
</dbReference>
<comment type="similarity">
    <text evidence="6">Belongs to the LpqB lipoprotein family.</text>
</comment>
<comment type="caution">
    <text evidence="10">The sequence shown here is derived from an EMBL/GenBank/DDBJ whole genome shotgun (WGS) entry which is preliminary data.</text>
</comment>
<keyword evidence="3 6" id="KW-0472">Membrane</keyword>
<keyword evidence="5 6" id="KW-0449">Lipoprotein</keyword>
<protein>
    <recommendedName>
        <fullName evidence="6">Lipoprotein LpqB</fullName>
    </recommendedName>
</protein>
<evidence type="ECO:0000256" key="4">
    <source>
        <dbReference type="ARBA" id="ARBA00023139"/>
    </source>
</evidence>
<dbReference type="RefSeq" id="WP_209654070.1">
    <property type="nucleotide sequence ID" value="NZ_CP047357.1"/>
</dbReference>
<dbReference type="Pfam" id="PF10647">
    <property type="entry name" value="Gmad1"/>
    <property type="match status" value="1"/>
</dbReference>
<dbReference type="InterPro" id="IPR023959">
    <property type="entry name" value="LpqB"/>
</dbReference>
<keyword evidence="1 6" id="KW-1003">Cell membrane</keyword>
<dbReference type="PROSITE" id="PS51257">
    <property type="entry name" value="PROKAR_LIPOPROTEIN"/>
    <property type="match status" value="1"/>
</dbReference>
<feature type="domain" description="Lipoprotein LpqB N-terminal" evidence="9">
    <location>
        <begin position="56"/>
        <end position="175"/>
    </location>
</feature>
<evidence type="ECO:0000256" key="5">
    <source>
        <dbReference type="ARBA" id="ARBA00023288"/>
    </source>
</evidence>
<evidence type="ECO:0000259" key="7">
    <source>
        <dbReference type="Pfam" id="PF10646"/>
    </source>
</evidence>
<accession>A0ABS4UA49</accession>
<feature type="domain" description="Lipoprotein LpqB C-terminal" evidence="8">
    <location>
        <begin position="329"/>
        <end position="588"/>
    </location>
</feature>
<proteinExistence type="inferred from homology"/>
<evidence type="ECO:0000256" key="2">
    <source>
        <dbReference type="ARBA" id="ARBA00022729"/>
    </source>
</evidence>
<evidence type="ECO:0000256" key="3">
    <source>
        <dbReference type="ARBA" id="ARBA00023136"/>
    </source>
</evidence>
<comment type="subcellular location">
    <subcellularLocation>
        <location evidence="6">Cell membrane</location>
        <topology evidence="6">Lipid-anchor</topology>
    </subcellularLocation>
</comment>
<reference evidence="10 11" key="1">
    <citation type="submission" date="2021-03" db="EMBL/GenBank/DDBJ databases">
        <title>Sequencing the genomes of 1000 actinobacteria strains.</title>
        <authorList>
            <person name="Klenk H.-P."/>
        </authorList>
    </citation>
    <scope>NUCLEOTIDE SEQUENCE [LARGE SCALE GENOMIC DNA]</scope>
    <source>
        <strain evidence="10 11">DSM 44506</strain>
    </source>
</reference>
<keyword evidence="11" id="KW-1185">Reference proteome</keyword>
<feature type="domain" description="GerMN" evidence="7">
    <location>
        <begin position="183"/>
        <end position="281"/>
    </location>
</feature>
<dbReference type="Proteomes" id="UP001519305">
    <property type="component" value="Unassembled WGS sequence"/>
</dbReference>
<keyword evidence="4 6" id="KW-0564">Palmitate</keyword>
<dbReference type="InterPro" id="IPR059026">
    <property type="entry name" value="LpqB_N"/>
</dbReference>
<dbReference type="Pfam" id="PF10646">
    <property type="entry name" value="Germane"/>
    <property type="match status" value="1"/>
</dbReference>
<evidence type="ECO:0000256" key="6">
    <source>
        <dbReference type="HAMAP-Rule" id="MF_01373"/>
    </source>
</evidence>
<dbReference type="SUPFAM" id="SSF82171">
    <property type="entry name" value="DPP6 N-terminal domain-like"/>
    <property type="match status" value="1"/>
</dbReference>